<keyword evidence="1" id="KW-0175">Coiled coil</keyword>
<accession>A0A1V9Z331</accession>
<sequence length="210" mass="23336">MVSVALPCGDDLPVVAPAPRRPHSAIVKSRARPESACLAKLAVNLASARQANQQAASKAYLRKAAAKKKLEAEAFADQLNVEQTQLKERLITKIEQANARARYLGHNRVYSLLQDFRGEYAIGARQTDDLHVAVLALEVFEREFRRLVSTALVEASSSSAELRRPPADKEAVRLSLVKIMNATTQLAETLDEQLLEMQRKGWNVLAWDHK</sequence>
<comment type="caution">
    <text evidence="2">The sequence shown here is derived from an EMBL/GenBank/DDBJ whole genome shotgun (WGS) entry which is preliminary data.</text>
</comment>
<evidence type="ECO:0000256" key="1">
    <source>
        <dbReference type="SAM" id="Coils"/>
    </source>
</evidence>
<name>A0A1V9Z331_ACHHY</name>
<dbReference type="OrthoDB" id="76738at2759"/>
<protein>
    <submittedName>
        <fullName evidence="2">Uncharacterized protein</fullName>
    </submittedName>
</protein>
<dbReference type="EMBL" id="JNBR01000461">
    <property type="protein sequence ID" value="OQR92416.1"/>
    <property type="molecule type" value="Genomic_DNA"/>
</dbReference>
<dbReference type="Proteomes" id="UP000243579">
    <property type="component" value="Unassembled WGS sequence"/>
</dbReference>
<dbReference type="AlphaFoldDB" id="A0A1V9Z331"/>
<gene>
    <name evidence="2" type="ORF">ACHHYP_03716</name>
</gene>
<organism evidence="2 3">
    <name type="scientific">Achlya hypogyna</name>
    <name type="common">Oomycete</name>
    <name type="synonym">Protoachlya hypogyna</name>
    <dbReference type="NCBI Taxonomy" id="1202772"/>
    <lineage>
        <taxon>Eukaryota</taxon>
        <taxon>Sar</taxon>
        <taxon>Stramenopiles</taxon>
        <taxon>Oomycota</taxon>
        <taxon>Saprolegniomycetes</taxon>
        <taxon>Saprolegniales</taxon>
        <taxon>Achlyaceae</taxon>
        <taxon>Achlya</taxon>
    </lineage>
</organism>
<keyword evidence="3" id="KW-1185">Reference proteome</keyword>
<evidence type="ECO:0000313" key="2">
    <source>
        <dbReference type="EMBL" id="OQR92416.1"/>
    </source>
</evidence>
<evidence type="ECO:0000313" key="3">
    <source>
        <dbReference type="Proteomes" id="UP000243579"/>
    </source>
</evidence>
<reference evidence="2 3" key="1">
    <citation type="journal article" date="2014" name="Genome Biol. Evol.">
        <title>The secreted proteins of Achlya hypogyna and Thraustotheca clavata identify the ancestral oomycete secretome and reveal gene acquisitions by horizontal gene transfer.</title>
        <authorList>
            <person name="Misner I."/>
            <person name="Blouin N."/>
            <person name="Leonard G."/>
            <person name="Richards T.A."/>
            <person name="Lane C.E."/>
        </authorList>
    </citation>
    <scope>NUCLEOTIDE SEQUENCE [LARGE SCALE GENOMIC DNA]</scope>
    <source>
        <strain evidence="2 3">ATCC 48635</strain>
    </source>
</reference>
<feature type="coiled-coil region" evidence="1">
    <location>
        <begin position="38"/>
        <end position="100"/>
    </location>
</feature>
<proteinExistence type="predicted"/>